<accession>A0ABW5FSV8</accession>
<evidence type="ECO:0000313" key="2">
    <source>
        <dbReference type="Proteomes" id="UP001597417"/>
    </source>
</evidence>
<dbReference type="RefSeq" id="WP_378264166.1">
    <property type="nucleotide sequence ID" value="NZ_JBHUKR010000006.1"/>
</dbReference>
<evidence type="ECO:0000313" key="1">
    <source>
        <dbReference type="EMBL" id="MFD2416927.1"/>
    </source>
</evidence>
<dbReference type="Proteomes" id="UP001597417">
    <property type="component" value="Unassembled WGS sequence"/>
</dbReference>
<keyword evidence="2" id="KW-1185">Reference proteome</keyword>
<sequence>MITITLPGEKIDDIATAAGDVGERAIVAPPTRRNRRSVLV</sequence>
<proteinExistence type="predicted"/>
<protein>
    <submittedName>
        <fullName evidence="1">Uncharacterized protein</fullName>
    </submittedName>
</protein>
<name>A0ABW5FSV8_9PSEU</name>
<reference evidence="2" key="1">
    <citation type="journal article" date="2019" name="Int. J. Syst. Evol. Microbiol.">
        <title>The Global Catalogue of Microorganisms (GCM) 10K type strain sequencing project: providing services to taxonomists for standard genome sequencing and annotation.</title>
        <authorList>
            <consortium name="The Broad Institute Genomics Platform"/>
            <consortium name="The Broad Institute Genome Sequencing Center for Infectious Disease"/>
            <person name="Wu L."/>
            <person name="Ma J."/>
        </authorList>
    </citation>
    <scope>NUCLEOTIDE SEQUENCE [LARGE SCALE GENOMIC DNA]</scope>
    <source>
        <strain evidence="2">CGMCC 4.7645</strain>
    </source>
</reference>
<gene>
    <name evidence="1" type="ORF">ACFSXZ_11395</name>
</gene>
<comment type="caution">
    <text evidence="1">The sequence shown here is derived from an EMBL/GenBank/DDBJ whole genome shotgun (WGS) entry which is preliminary data.</text>
</comment>
<dbReference type="EMBL" id="JBHUKR010000006">
    <property type="protein sequence ID" value="MFD2416927.1"/>
    <property type="molecule type" value="Genomic_DNA"/>
</dbReference>
<organism evidence="1 2">
    <name type="scientific">Amycolatopsis pigmentata</name>
    <dbReference type="NCBI Taxonomy" id="450801"/>
    <lineage>
        <taxon>Bacteria</taxon>
        <taxon>Bacillati</taxon>
        <taxon>Actinomycetota</taxon>
        <taxon>Actinomycetes</taxon>
        <taxon>Pseudonocardiales</taxon>
        <taxon>Pseudonocardiaceae</taxon>
        <taxon>Amycolatopsis</taxon>
    </lineage>
</organism>